<proteinExistence type="predicted"/>
<evidence type="ECO:0000313" key="2">
    <source>
        <dbReference type="EMBL" id="MBB4948262.1"/>
    </source>
</evidence>
<feature type="domain" description="Beta-lactamase-related" evidence="1">
    <location>
        <begin position="35"/>
        <end position="362"/>
    </location>
</feature>
<dbReference type="AlphaFoldDB" id="A0A7W7SDU8"/>
<comment type="caution">
    <text evidence="2">The sequence shown here is derived from an EMBL/GenBank/DDBJ whole genome shotgun (WGS) entry which is preliminary data.</text>
</comment>
<dbReference type="Pfam" id="PF00144">
    <property type="entry name" value="Beta-lactamase"/>
    <property type="match status" value="1"/>
</dbReference>
<keyword evidence="3" id="KW-1185">Reference proteome</keyword>
<dbReference type="EMBL" id="JACHJR010000001">
    <property type="protein sequence ID" value="MBB4948262.1"/>
    <property type="molecule type" value="Genomic_DNA"/>
</dbReference>
<evidence type="ECO:0000259" key="1">
    <source>
        <dbReference type="Pfam" id="PF00144"/>
    </source>
</evidence>
<reference evidence="2 3" key="1">
    <citation type="submission" date="2020-08" db="EMBL/GenBank/DDBJ databases">
        <title>Sequencing the genomes of 1000 actinobacteria strains.</title>
        <authorList>
            <person name="Klenk H.-P."/>
        </authorList>
    </citation>
    <scope>NUCLEOTIDE SEQUENCE [LARGE SCALE GENOMIC DNA]</scope>
    <source>
        <strain evidence="2 3">DSM 44786</strain>
    </source>
</reference>
<protein>
    <submittedName>
        <fullName evidence="2">CubicO group peptidase (Beta-lactamase class C family)</fullName>
    </submittedName>
</protein>
<accession>A0A7W7SDU8</accession>
<name>A0A7W7SDU8_9ACTN</name>
<dbReference type="SUPFAM" id="SSF56601">
    <property type="entry name" value="beta-lactamase/transpeptidase-like"/>
    <property type="match status" value="1"/>
</dbReference>
<dbReference type="PANTHER" id="PTHR43283">
    <property type="entry name" value="BETA-LACTAMASE-RELATED"/>
    <property type="match status" value="1"/>
</dbReference>
<gene>
    <name evidence="2" type="ORF">F4556_003797</name>
</gene>
<dbReference type="InterPro" id="IPR001466">
    <property type="entry name" value="Beta-lactam-related"/>
</dbReference>
<organism evidence="2 3">
    <name type="scientific">Kitasatospora gansuensis</name>
    <dbReference type="NCBI Taxonomy" id="258050"/>
    <lineage>
        <taxon>Bacteria</taxon>
        <taxon>Bacillati</taxon>
        <taxon>Actinomycetota</taxon>
        <taxon>Actinomycetes</taxon>
        <taxon>Kitasatosporales</taxon>
        <taxon>Streptomycetaceae</taxon>
        <taxon>Kitasatospora</taxon>
    </lineage>
</organism>
<dbReference type="Gene3D" id="3.40.710.10">
    <property type="entry name" value="DD-peptidase/beta-lactamase superfamily"/>
    <property type="match status" value="1"/>
</dbReference>
<evidence type="ECO:0000313" key="3">
    <source>
        <dbReference type="Proteomes" id="UP000573327"/>
    </source>
</evidence>
<dbReference type="Proteomes" id="UP000573327">
    <property type="component" value="Unassembled WGS sequence"/>
</dbReference>
<dbReference type="InterPro" id="IPR012338">
    <property type="entry name" value="Beta-lactam/transpept-like"/>
</dbReference>
<sequence>MSSQITDRPPSPLPALSPELAQLIRPLFSGVSPTGGVAVAVIRGNERTVVCRGYADRSGARPVRADTRFALGSVTKTFTGLLLAEMVARGEVRYEDPIDRYLPAEVLPGYPQERPITLLHLATHTSGLPRLPVGLLPSALPRWFTAPYATFSRPHLLRALPRTPVRGMPGAQVRYSSLGCGLLGLALESAAGVRYEELLASRICGPLGLIDTSCGPHGYRRGRRVPSFRLPALPGAAALSSTADDMLRYLQAHLAVDAVPITDRGGTAAALKAALREVRLPRVERRRSGARIALTWNQRSVEEGELLFHTGSTGSLRGRGATAEASGGRDGGAASAVFAGFNPVAQVGLVAMASTLPGLRRRFTQTAYATLRRLAG</sequence>
<dbReference type="RefSeq" id="WP_184917521.1">
    <property type="nucleotide sequence ID" value="NZ_JACHJR010000001.1"/>
</dbReference>
<dbReference type="InterPro" id="IPR050789">
    <property type="entry name" value="Diverse_Enzym_Activities"/>
</dbReference>